<dbReference type="Proteomes" id="UP000076154">
    <property type="component" value="Unassembled WGS sequence"/>
</dbReference>
<dbReference type="AlphaFoldDB" id="A0A369JDP1"/>
<protein>
    <submittedName>
        <fullName evidence="1">Uncharacterized protein</fullName>
    </submittedName>
</protein>
<proteinExistence type="predicted"/>
<evidence type="ECO:0000313" key="2">
    <source>
        <dbReference type="Proteomes" id="UP000076154"/>
    </source>
</evidence>
<comment type="caution">
    <text evidence="1">The sequence shown here is derived from an EMBL/GenBank/DDBJ whole genome shotgun (WGS) entry which is preliminary data.</text>
</comment>
<dbReference type="EMBL" id="LUEZ02000101">
    <property type="protein sequence ID" value="RDB18535.1"/>
    <property type="molecule type" value="Genomic_DNA"/>
</dbReference>
<evidence type="ECO:0000313" key="1">
    <source>
        <dbReference type="EMBL" id="RDB18535.1"/>
    </source>
</evidence>
<dbReference type="InParanoid" id="A0A369JDP1"/>
<organism evidence="1 2">
    <name type="scientific">Hypsizygus marmoreus</name>
    <name type="common">White beech mushroom</name>
    <name type="synonym">Agaricus marmoreus</name>
    <dbReference type="NCBI Taxonomy" id="39966"/>
    <lineage>
        <taxon>Eukaryota</taxon>
        <taxon>Fungi</taxon>
        <taxon>Dikarya</taxon>
        <taxon>Basidiomycota</taxon>
        <taxon>Agaricomycotina</taxon>
        <taxon>Agaricomycetes</taxon>
        <taxon>Agaricomycetidae</taxon>
        <taxon>Agaricales</taxon>
        <taxon>Tricholomatineae</taxon>
        <taxon>Lyophyllaceae</taxon>
        <taxon>Hypsizygus</taxon>
    </lineage>
</organism>
<accession>A0A369JDP1</accession>
<gene>
    <name evidence="1" type="ORF">Hypma_000207</name>
</gene>
<name>A0A369JDP1_HYPMA</name>
<sequence length="67" mass="7551">MGKAIVFPGPVNLHYLERLHTPTEVIASGRIRGIVVDELIYPVRDIHSARKFRYSGQTFRGSNNPDS</sequence>
<reference evidence="1" key="1">
    <citation type="submission" date="2018-04" db="EMBL/GenBank/DDBJ databases">
        <title>Whole genome sequencing of Hypsizygus marmoreus.</title>
        <authorList>
            <person name="Choi I.-G."/>
            <person name="Min B."/>
            <person name="Kim J.-G."/>
            <person name="Kim S."/>
            <person name="Oh Y.-L."/>
            <person name="Kong W.-S."/>
            <person name="Park H."/>
            <person name="Jeong J."/>
            <person name="Song E.-S."/>
        </authorList>
    </citation>
    <scope>NUCLEOTIDE SEQUENCE [LARGE SCALE GENOMIC DNA]</scope>
    <source>
        <strain evidence="1">51987-8</strain>
    </source>
</reference>
<keyword evidence="2" id="KW-1185">Reference proteome</keyword>